<protein>
    <submittedName>
        <fullName evidence="1">Uncharacterized protein</fullName>
    </submittedName>
</protein>
<proteinExistence type="predicted"/>
<reference evidence="1" key="1">
    <citation type="journal article" date="2015" name="Nature">
        <title>Complex archaea that bridge the gap between prokaryotes and eukaryotes.</title>
        <authorList>
            <person name="Spang A."/>
            <person name="Saw J.H."/>
            <person name="Jorgensen S.L."/>
            <person name="Zaremba-Niedzwiedzka K."/>
            <person name="Martijn J."/>
            <person name="Lind A.E."/>
            <person name="van Eijk R."/>
            <person name="Schleper C."/>
            <person name="Guy L."/>
            <person name="Ettema T.J."/>
        </authorList>
    </citation>
    <scope>NUCLEOTIDE SEQUENCE</scope>
</reference>
<name>A0A0F9HDM9_9ZZZZ</name>
<organism evidence="1">
    <name type="scientific">marine sediment metagenome</name>
    <dbReference type="NCBI Taxonomy" id="412755"/>
    <lineage>
        <taxon>unclassified sequences</taxon>
        <taxon>metagenomes</taxon>
        <taxon>ecological metagenomes</taxon>
    </lineage>
</organism>
<comment type="caution">
    <text evidence="1">The sequence shown here is derived from an EMBL/GenBank/DDBJ whole genome shotgun (WGS) entry which is preliminary data.</text>
</comment>
<sequence length="62" mass="7322">MTTENNTYGLSPITCKVLGAICDLWWRFEDRGERKIVKEAAQRTKYRLFEDVVVNKIEENNE</sequence>
<evidence type="ECO:0000313" key="1">
    <source>
        <dbReference type="EMBL" id="KKL79770.1"/>
    </source>
</evidence>
<dbReference type="AlphaFoldDB" id="A0A0F9HDM9"/>
<gene>
    <name evidence="1" type="ORF">LCGC14_2011500</name>
</gene>
<accession>A0A0F9HDM9</accession>
<dbReference type="EMBL" id="LAZR01023070">
    <property type="protein sequence ID" value="KKL79770.1"/>
    <property type="molecule type" value="Genomic_DNA"/>
</dbReference>